<sequence>MSTLIDSTKSVRESSLSVVKGRNAEQSIENGKSGVVKSERVVLDEASVRSVASTQTETNAEMEASGAGHERSLMWSEEAGSGVLMSAELISREGGTDEVREMKSHELMFEGDEENALKWSSDEEGARMGQARLVKRVNRQPPSNTPPRNMNTCFPRRATLQLQIRSIAC</sequence>
<dbReference type="Proteomes" id="UP001281761">
    <property type="component" value="Unassembled WGS sequence"/>
</dbReference>
<name>A0ABQ9WUT0_9EUKA</name>
<dbReference type="EMBL" id="JARBJD010000356">
    <property type="protein sequence ID" value="KAK2943237.1"/>
    <property type="molecule type" value="Genomic_DNA"/>
</dbReference>
<comment type="caution">
    <text evidence="2">The sequence shown here is derived from an EMBL/GenBank/DDBJ whole genome shotgun (WGS) entry which is preliminary data.</text>
</comment>
<feature type="region of interest" description="Disordered" evidence="1">
    <location>
        <begin position="48"/>
        <end position="70"/>
    </location>
</feature>
<feature type="compositionally biased region" description="Polar residues" evidence="1">
    <location>
        <begin position="1"/>
        <end position="17"/>
    </location>
</feature>
<accession>A0ABQ9WUT0</accession>
<reference evidence="2 3" key="1">
    <citation type="journal article" date="2022" name="bioRxiv">
        <title>Genomics of Preaxostyla Flagellates Illuminates Evolutionary Transitions and the Path Towards Mitochondrial Loss.</title>
        <authorList>
            <person name="Novak L.V.F."/>
            <person name="Treitli S.C."/>
            <person name="Pyrih J."/>
            <person name="Halakuc P."/>
            <person name="Pipaliya S.V."/>
            <person name="Vacek V."/>
            <person name="Brzon O."/>
            <person name="Soukal P."/>
            <person name="Eme L."/>
            <person name="Dacks J.B."/>
            <person name="Karnkowska A."/>
            <person name="Elias M."/>
            <person name="Hampl V."/>
        </authorList>
    </citation>
    <scope>NUCLEOTIDE SEQUENCE [LARGE SCALE GENOMIC DNA]</scope>
    <source>
        <strain evidence="2">NAU3</strain>
        <tissue evidence="2">Gut</tissue>
    </source>
</reference>
<feature type="region of interest" description="Disordered" evidence="1">
    <location>
        <begin position="1"/>
        <end position="32"/>
    </location>
</feature>
<evidence type="ECO:0000256" key="1">
    <source>
        <dbReference type="SAM" id="MobiDB-lite"/>
    </source>
</evidence>
<organism evidence="2 3">
    <name type="scientific">Blattamonas nauphoetae</name>
    <dbReference type="NCBI Taxonomy" id="2049346"/>
    <lineage>
        <taxon>Eukaryota</taxon>
        <taxon>Metamonada</taxon>
        <taxon>Preaxostyla</taxon>
        <taxon>Oxymonadida</taxon>
        <taxon>Blattamonas</taxon>
    </lineage>
</organism>
<keyword evidence="3" id="KW-1185">Reference proteome</keyword>
<protein>
    <submittedName>
        <fullName evidence="2">Uncharacterized protein</fullName>
    </submittedName>
</protein>
<gene>
    <name evidence="2" type="ORF">BLNAU_21863</name>
</gene>
<proteinExistence type="predicted"/>
<evidence type="ECO:0000313" key="3">
    <source>
        <dbReference type="Proteomes" id="UP001281761"/>
    </source>
</evidence>
<feature type="compositionally biased region" description="Polar residues" evidence="1">
    <location>
        <begin position="50"/>
        <end position="59"/>
    </location>
</feature>
<evidence type="ECO:0000313" key="2">
    <source>
        <dbReference type="EMBL" id="KAK2943237.1"/>
    </source>
</evidence>